<name>A0A5C6DV43_9BACT</name>
<dbReference type="Pfam" id="PF13469">
    <property type="entry name" value="Sulfotransfer_3"/>
    <property type="match status" value="1"/>
</dbReference>
<comment type="caution">
    <text evidence="2">The sequence shown here is derived from an EMBL/GenBank/DDBJ whole genome shotgun (WGS) entry which is preliminary data.</text>
</comment>
<evidence type="ECO:0000313" key="2">
    <source>
        <dbReference type="EMBL" id="TWU39311.1"/>
    </source>
</evidence>
<proteinExistence type="predicted"/>
<dbReference type="Pfam" id="PF01755">
    <property type="entry name" value="Glyco_transf_25"/>
    <property type="match status" value="1"/>
</dbReference>
<accession>A0A5C6DV43</accession>
<evidence type="ECO:0000259" key="1">
    <source>
        <dbReference type="Pfam" id="PF01755"/>
    </source>
</evidence>
<feature type="domain" description="Glycosyl transferase family 25" evidence="1">
    <location>
        <begin position="23"/>
        <end position="127"/>
    </location>
</feature>
<protein>
    <submittedName>
        <fullName evidence="2">Glycosyltransferase family 25 (LPS biosynthesis protein)</fullName>
    </submittedName>
</protein>
<dbReference type="RefSeq" id="WP_231615563.1">
    <property type="nucleotide sequence ID" value="NZ_SJPV01000003.1"/>
</dbReference>
<dbReference type="EMBL" id="SJPV01000003">
    <property type="protein sequence ID" value="TWU39311.1"/>
    <property type="molecule type" value="Genomic_DNA"/>
</dbReference>
<dbReference type="Proteomes" id="UP000319143">
    <property type="component" value="Unassembled WGS sequence"/>
</dbReference>
<dbReference type="GO" id="GO:0016740">
    <property type="term" value="F:transferase activity"/>
    <property type="evidence" value="ECO:0007669"/>
    <property type="project" value="UniProtKB-KW"/>
</dbReference>
<evidence type="ECO:0000313" key="3">
    <source>
        <dbReference type="Proteomes" id="UP000319143"/>
    </source>
</evidence>
<keyword evidence="2" id="KW-0808">Transferase</keyword>
<dbReference type="AlphaFoldDB" id="A0A5C6DV43"/>
<dbReference type="InterPro" id="IPR002654">
    <property type="entry name" value="Glyco_trans_25"/>
</dbReference>
<dbReference type="InterPro" id="IPR027417">
    <property type="entry name" value="P-loop_NTPase"/>
</dbReference>
<dbReference type="SUPFAM" id="SSF52540">
    <property type="entry name" value="P-loop containing nucleoside triphosphate hydrolases"/>
    <property type="match status" value="1"/>
</dbReference>
<gene>
    <name evidence="2" type="ORF">Poly41_21350</name>
</gene>
<sequence length="468" mass="53386">MITEVESSTATSQLLPPAIVDRCFLINLDRREDRLREWMRQLPQPWPFPKPERFAAIDGRRVPTPPQWRAGNGAWGCYRSHALILEKCLIEGGDSYVVFEDDAGFIDGFPKLFHQYVASLPTDWGLAYLGGQHLFAGKHPPVKINDQVFRPYNVNRTHAFMVRGREAMKTIYRHLHASDWKTKHHIDHHLGRLIQRRYELMQGKSIEKESVAVYAPDRWLVGQLPTKSNICGRKWDQTRFFNDARNADHSDTPFFAVLGPHRSGTSCVAMVMHHLGVHMGNQLGGYEATGGGEAVGLANLCEKAMRFPATDPTIADEELVRRLKSFVINKKAEAKRDNTVAGGKYPHLCRFADHLYQAIGESLRIVTIDRPIEASIRSLQARSKKHRGQWFAADDETCDRLQRSLLEHREQFIQSHPNTPVHRVDFQVLCDDPRTEVQELVDFLGINPSDEEFDAAVDHVNPELRKHG</sequence>
<dbReference type="Gene3D" id="3.40.50.300">
    <property type="entry name" value="P-loop containing nucleotide triphosphate hydrolases"/>
    <property type="match status" value="1"/>
</dbReference>
<reference evidence="2 3" key="1">
    <citation type="submission" date="2019-02" db="EMBL/GenBank/DDBJ databases">
        <title>Deep-cultivation of Planctomycetes and their phenomic and genomic characterization uncovers novel biology.</title>
        <authorList>
            <person name="Wiegand S."/>
            <person name="Jogler M."/>
            <person name="Boedeker C."/>
            <person name="Pinto D."/>
            <person name="Vollmers J."/>
            <person name="Rivas-Marin E."/>
            <person name="Kohn T."/>
            <person name="Peeters S.H."/>
            <person name="Heuer A."/>
            <person name="Rast P."/>
            <person name="Oberbeckmann S."/>
            <person name="Bunk B."/>
            <person name="Jeske O."/>
            <person name="Meyerdierks A."/>
            <person name="Storesund J.E."/>
            <person name="Kallscheuer N."/>
            <person name="Luecker S."/>
            <person name="Lage O.M."/>
            <person name="Pohl T."/>
            <person name="Merkel B.J."/>
            <person name="Hornburger P."/>
            <person name="Mueller R.-W."/>
            <person name="Bruemmer F."/>
            <person name="Labrenz M."/>
            <person name="Spormann A.M."/>
            <person name="Op Den Camp H."/>
            <person name="Overmann J."/>
            <person name="Amann R."/>
            <person name="Jetten M.S.M."/>
            <person name="Mascher T."/>
            <person name="Medema M.H."/>
            <person name="Devos D.P."/>
            <person name="Kaster A.-K."/>
            <person name="Ovreas L."/>
            <person name="Rohde M."/>
            <person name="Galperin M.Y."/>
            <person name="Jogler C."/>
        </authorList>
    </citation>
    <scope>NUCLEOTIDE SEQUENCE [LARGE SCALE GENOMIC DNA]</scope>
    <source>
        <strain evidence="2 3">Poly41</strain>
    </source>
</reference>
<organism evidence="2 3">
    <name type="scientific">Novipirellula artificiosorum</name>
    <dbReference type="NCBI Taxonomy" id="2528016"/>
    <lineage>
        <taxon>Bacteria</taxon>
        <taxon>Pseudomonadati</taxon>
        <taxon>Planctomycetota</taxon>
        <taxon>Planctomycetia</taxon>
        <taxon>Pirellulales</taxon>
        <taxon>Pirellulaceae</taxon>
        <taxon>Novipirellula</taxon>
    </lineage>
</organism>
<keyword evidence="3" id="KW-1185">Reference proteome</keyword>